<feature type="transmembrane region" description="Helical" evidence="1">
    <location>
        <begin position="122"/>
        <end position="142"/>
    </location>
</feature>
<keyword evidence="4" id="KW-1185">Reference proteome</keyword>
<evidence type="ECO:0000259" key="2">
    <source>
        <dbReference type="Pfam" id="PF08044"/>
    </source>
</evidence>
<dbReference type="Pfam" id="PF08044">
    <property type="entry name" value="DUF1707"/>
    <property type="match status" value="1"/>
</dbReference>
<feature type="transmembrane region" description="Helical" evidence="1">
    <location>
        <begin position="99"/>
        <end position="116"/>
    </location>
</feature>
<dbReference type="RefSeq" id="WP_197013394.1">
    <property type="nucleotide sequence ID" value="NZ_BAABES010000001.1"/>
</dbReference>
<organism evidence="3 4">
    <name type="scientific">Actinomadura viridis</name>
    <dbReference type="NCBI Taxonomy" id="58110"/>
    <lineage>
        <taxon>Bacteria</taxon>
        <taxon>Bacillati</taxon>
        <taxon>Actinomycetota</taxon>
        <taxon>Actinomycetes</taxon>
        <taxon>Streptosporangiales</taxon>
        <taxon>Thermomonosporaceae</taxon>
        <taxon>Actinomadura</taxon>
    </lineage>
</organism>
<dbReference type="PANTHER" id="PTHR40763">
    <property type="entry name" value="MEMBRANE PROTEIN-RELATED"/>
    <property type="match status" value="1"/>
</dbReference>
<dbReference type="AlphaFoldDB" id="A0A931DPN3"/>
<dbReference type="InterPro" id="IPR012551">
    <property type="entry name" value="DUF1707_SHOCT-like"/>
</dbReference>
<comment type="caution">
    <text evidence="3">The sequence shown here is derived from an EMBL/GenBank/DDBJ whole genome shotgun (WGS) entry which is preliminary data.</text>
</comment>
<evidence type="ECO:0000256" key="1">
    <source>
        <dbReference type="SAM" id="Phobius"/>
    </source>
</evidence>
<sequence length="148" mass="15964">MTRPDDMRVGDAERDAVTAALHDHFAAGRLDRQELDERLGATLAAKTQGDLRAVVTDLPGSNGLPERVSRAAVPGRPYWGPPRPAHHGHPVRAHRHGPFPVFPLMLVAFTVVAFTAGPGVAMLTVLQIAMLVWIVRAVFTVAGGRRGR</sequence>
<evidence type="ECO:0000313" key="4">
    <source>
        <dbReference type="Proteomes" id="UP000614047"/>
    </source>
</evidence>
<keyword evidence="1" id="KW-0812">Transmembrane</keyword>
<name>A0A931DPN3_9ACTN</name>
<gene>
    <name evidence="3" type="ORF">IW256_005133</name>
</gene>
<dbReference type="Proteomes" id="UP000614047">
    <property type="component" value="Unassembled WGS sequence"/>
</dbReference>
<feature type="domain" description="DUF1707" evidence="2">
    <location>
        <begin position="7"/>
        <end position="59"/>
    </location>
</feature>
<accession>A0A931DPN3</accession>
<protein>
    <recommendedName>
        <fullName evidence="2">DUF1707 domain-containing protein</fullName>
    </recommendedName>
</protein>
<reference evidence="3" key="1">
    <citation type="submission" date="2020-11" db="EMBL/GenBank/DDBJ databases">
        <title>Sequencing the genomes of 1000 actinobacteria strains.</title>
        <authorList>
            <person name="Klenk H.-P."/>
        </authorList>
    </citation>
    <scope>NUCLEOTIDE SEQUENCE</scope>
    <source>
        <strain evidence="3">DSM 43175</strain>
    </source>
</reference>
<keyword evidence="1" id="KW-0472">Membrane</keyword>
<proteinExistence type="predicted"/>
<evidence type="ECO:0000313" key="3">
    <source>
        <dbReference type="EMBL" id="MBG6091020.1"/>
    </source>
</evidence>
<keyword evidence="1" id="KW-1133">Transmembrane helix</keyword>
<dbReference type="EMBL" id="JADOUA010000001">
    <property type="protein sequence ID" value="MBG6091020.1"/>
    <property type="molecule type" value="Genomic_DNA"/>
</dbReference>
<dbReference type="PANTHER" id="PTHR40763:SF5">
    <property type="entry name" value="MEMBRANE PROTEIN"/>
    <property type="match status" value="1"/>
</dbReference>